<accession>A0A1D6K364</accession>
<evidence type="ECO:0000256" key="7">
    <source>
        <dbReference type="ARBA" id="ARBA00022833"/>
    </source>
</evidence>
<dbReference type="InParanoid" id="A0A1D6K364"/>
<evidence type="ECO:0000259" key="13">
    <source>
        <dbReference type="Pfam" id="PF00080"/>
    </source>
</evidence>
<dbReference type="GO" id="GO:0004784">
    <property type="term" value="F:superoxide dismutase activity"/>
    <property type="evidence" value="ECO:0007669"/>
    <property type="project" value="UniProtKB-EC"/>
</dbReference>
<evidence type="ECO:0000256" key="6">
    <source>
        <dbReference type="ARBA" id="ARBA00022723"/>
    </source>
</evidence>
<dbReference type="PRINTS" id="PR00068">
    <property type="entry name" value="CUZNDISMTASE"/>
</dbReference>
<dbReference type="InterPro" id="IPR036423">
    <property type="entry name" value="SOD-like_Cu/Zn_dom_sf"/>
</dbReference>
<dbReference type="SUPFAM" id="SSF49329">
    <property type="entry name" value="Cu,Zn superoxide dismutase-like"/>
    <property type="match status" value="1"/>
</dbReference>
<dbReference type="STRING" id="4577.A0A1D6K364"/>
<feature type="compositionally biased region" description="Basic and acidic residues" evidence="12">
    <location>
        <begin position="67"/>
        <end position="81"/>
    </location>
</feature>
<reference evidence="14" key="1">
    <citation type="submission" date="2015-12" db="EMBL/GenBank/DDBJ databases">
        <title>Update maize B73 reference genome by single molecule sequencing technologies.</title>
        <authorList>
            <consortium name="Maize Genome Sequencing Project"/>
            <person name="Ware D."/>
        </authorList>
    </citation>
    <scope>NUCLEOTIDE SEQUENCE [LARGE SCALE GENOMIC DNA]</scope>
    <source>
        <tissue evidence="14">Seedling</tissue>
    </source>
</reference>
<proteinExistence type="inferred from homology"/>
<dbReference type="PANTHER" id="PTHR10003">
    <property type="entry name" value="SUPEROXIDE DISMUTASE CU-ZN -RELATED"/>
    <property type="match status" value="1"/>
</dbReference>
<organism evidence="14">
    <name type="scientific">Zea mays</name>
    <name type="common">Maize</name>
    <dbReference type="NCBI Taxonomy" id="4577"/>
    <lineage>
        <taxon>Eukaryota</taxon>
        <taxon>Viridiplantae</taxon>
        <taxon>Streptophyta</taxon>
        <taxon>Embryophyta</taxon>
        <taxon>Tracheophyta</taxon>
        <taxon>Spermatophyta</taxon>
        <taxon>Magnoliopsida</taxon>
        <taxon>Liliopsida</taxon>
        <taxon>Poales</taxon>
        <taxon>Poaceae</taxon>
        <taxon>PACMAD clade</taxon>
        <taxon>Panicoideae</taxon>
        <taxon>Andropogonodae</taxon>
        <taxon>Andropogoneae</taxon>
        <taxon>Tripsacinae</taxon>
        <taxon>Zea</taxon>
    </lineage>
</organism>
<keyword evidence="10" id="KW-0186">Copper</keyword>
<evidence type="ECO:0000256" key="9">
    <source>
        <dbReference type="ARBA" id="ARBA00023002"/>
    </source>
</evidence>
<dbReference type="InterPro" id="IPR001424">
    <property type="entry name" value="SOD_Cu_Zn_dom"/>
</dbReference>
<feature type="domain" description="Superoxide dismutase copper/zinc binding" evidence="13">
    <location>
        <begin position="14"/>
        <end position="128"/>
    </location>
</feature>
<dbReference type="ExpressionAtlas" id="A0A1D6K364">
    <property type="expression patterns" value="baseline and differential"/>
</dbReference>
<feature type="region of interest" description="Disordered" evidence="12">
    <location>
        <begin position="60"/>
        <end position="86"/>
    </location>
</feature>
<keyword evidence="8" id="KW-0049">Antioxidant</keyword>
<keyword evidence="7" id="KW-0862">Zinc</keyword>
<comment type="catalytic activity">
    <reaction evidence="11">
        <text>2 superoxide + 2 H(+) = H2O2 + O2</text>
        <dbReference type="Rhea" id="RHEA:20696"/>
        <dbReference type="ChEBI" id="CHEBI:15378"/>
        <dbReference type="ChEBI" id="CHEBI:15379"/>
        <dbReference type="ChEBI" id="CHEBI:16240"/>
        <dbReference type="ChEBI" id="CHEBI:18421"/>
        <dbReference type="EC" id="1.15.1.1"/>
    </reaction>
</comment>
<dbReference type="PROSITE" id="PS00087">
    <property type="entry name" value="SOD_CU_ZN_1"/>
    <property type="match status" value="1"/>
</dbReference>
<evidence type="ECO:0000256" key="2">
    <source>
        <dbReference type="ARBA" id="ARBA00001947"/>
    </source>
</evidence>
<dbReference type="Gene3D" id="2.60.40.200">
    <property type="entry name" value="Superoxide dismutase, copper/zinc binding domain"/>
    <property type="match status" value="1"/>
</dbReference>
<dbReference type="GO" id="GO:0005507">
    <property type="term" value="F:copper ion binding"/>
    <property type="evidence" value="ECO:0007669"/>
    <property type="project" value="InterPro"/>
</dbReference>
<dbReference type="FunFam" id="2.60.40.200:FF:000001">
    <property type="entry name" value="Superoxide dismutase [Cu-Zn]"/>
    <property type="match status" value="1"/>
</dbReference>
<dbReference type="IntAct" id="A0A1D6K364">
    <property type="interactions" value="24"/>
</dbReference>
<dbReference type="InterPro" id="IPR024134">
    <property type="entry name" value="SOD_Cu/Zn_/chaperone"/>
</dbReference>
<name>A0A1D6K364_MAIZE</name>
<evidence type="ECO:0000256" key="8">
    <source>
        <dbReference type="ARBA" id="ARBA00022862"/>
    </source>
</evidence>
<sequence length="232" mass="25088">MVKAVAVLGSSDGVKGTIFFTQEGDGPTTVTGSVSGLKPGLHGFHVHALGDTTNGCMSTGPHYNPASKEHGAPEDENRHAGDLGNVTAGADGVANINVTDSQIPLTGPNSIIGRAVVVHADPDDLGKDSLIITIYRSVILSDYSMAEREKIWWTRAQEEHRKRWRPCCLWYDHPFPSPILLRQTSFLFFFHTPRGFFIALYLPPQGSSDSRAELKQMVVGLRGRLGVPSPAG</sequence>
<dbReference type="Pfam" id="PF00080">
    <property type="entry name" value="Sod_Cu"/>
    <property type="match status" value="1"/>
</dbReference>
<dbReference type="InterPro" id="IPR018152">
    <property type="entry name" value="SOD_Cu/Zn_BS"/>
</dbReference>
<evidence type="ECO:0000313" key="14">
    <source>
        <dbReference type="EMBL" id="ONL98099.1"/>
    </source>
</evidence>
<evidence type="ECO:0000256" key="11">
    <source>
        <dbReference type="ARBA" id="ARBA00049204"/>
    </source>
</evidence>
<keyword evidence="9" id="KW-0560">Oxidoreductase</keyword>
<dbReference type="SMR" id="A0A1D6K364"/>
<evidence type="ECO:0000256" key="3">
    <source>
        <dbReference type="ARBA" id="ARBA00003917"/>
    </source>
</evidence>
<comment type="similarity">
    <text evidence="4">Belongs to the Cu-Zn superoxide dismutase family.</text>
</comment>
<dbReference type="EMBL" id="CM007647">
    <property type="protein sequence ID" value="ONL98099.1"/>
    <property type="molecule type" value="Genomic_DNA"/>
</dbReference>
<evidence type="ECO:0000256" key="10">
    <source>
        <dbReference type="ARBA" id="ARBA00023008"/>
    </source>
</evidence>
<evidence type="ECO:0000256" key="4">
    <source>
        <dbReference type="ARBA" id="ARBA00010457"/>
    </source>
</evidence>
<gene>
    <name evidence="14" type="ORF">ZEAMMB73_Zm00001d029170</name>
</gene>
<evidence type="ECO:0000256" key="5">
    <source>
        <dbReference type="ARBA" id="ARBA00012682"/>
    </source>
</evidence>
<dbReference type="AlphaFoldDB" id="A0A1D6K364"/>
<protein>
    <recommendedName>
        <fullName evidence="5">superoxide dismutase</fullName>
        <ecNumber evidence="5">1.15.1.1</ecNumber>
    </recommendedName>
</protein>
<dbReference type="EC" id="1.15.1.1" evidence="5"/>
<evidence type="ECO:0000256" key="12">
    <source>
        <dbReference type="SAM" id="MobiDB-lite"/>
    </source>
</evidence>
<keyword evidence="6" id="KW-0479">Metal-binding</keyword>
<comment type="cofactor">
    <cofactor evidence="2">
        <name>Zn(2+)</name>
        <dbReference type="ChEBI" id="CHEBI:29105"/>
    </cofactor>
</comment>
<comment type="cofactor">
    <cofactor evidence="1">
        <name>Cu cation</name>
        <dbReference type="ChEBI" id="CHEBI:23378"/>
    </cofactor>
</comment>
<dbReference type="CDD" id="cd00305">
    <property type="entry name" value="Cu-Zn_Superoxide_Dismutase"/>
    <property type="match status" value="1"/>
</dbReference>
<evidence type="ECO:0000256" key="1">
    <source>
        <dbReference type="ARBA" id="ARBA00001935"/>
    </source>
</evidence>
<comment type="function">
    <text evidence="3">Destroys radicals which are normally produced within the cells and which are toxic to biological systems.</text>
</comment>